<reference evidence="1 2" key="1">
    <citation type="submission" date="2020-01" db="EMBL/GenBank/DDBJ databases">
        <title>Insect and environment-associated Actinomycetes.</title>
        <authorList>
            <person name="Currrie C."/>
            <person name="Chevrette M."/>
            <person name="Carlson C."/>
            <person name="Stubbendieck R."/>
            <person name="Wendt-Pienkowski E."/>
        </authorList>
    </citation>
    <scope>NUCLEOTIDE SEQUENCE [LARGE SCALE GENOMIC DNA]</scope>
    <source>
        <strain evidence="1 2">SID11342</strain>
    </source>
</reference>
<evidence type="ECO:0000313" key="1">
    <source>
        <dbReference type="EMBL" id="NEA14630.1"/>
    </source>
</evidence>
<dbReference type="RefSeq" id="WP_164342404.1">
    <property type="nucleotide sequence ID" value="NZ_JAAGLQ010000075.1"/>
</dbReference>
<accession>A0A6N9TT20</accession>
<proteinExistence type="predicted"/>
<evidence type="ECO:0000313" key="2">
    <source>
        <dbReference type="Proteomes" id="UP000471293"/>
    </source>
</evidence>
<organism evidence="1 2">
    <name type="scientific">Streptomyces halstedii</name>
    <dbReference type="NCBI Taxonomy" id="1944"/>
    <lineage>
        <taxon>Bacteria</taxon>
        <taxon>Bacillati</taxon>
        <taxon>Actinomycetota</taxon>
        <taxon>Actinomycetes</taxon>
        <taxon>Kitasatosporales</taxon>
        <taxon>Streptomycetaceae</taxon>
        <taxon>Streptomyces</taxon>
    </lineage>
</organism>
<gene>
    <name evidence="1" type="ORF">G3I29_03575</name>
</gene>
<dbReference type="Proteomes" id="UP000471293">
    <property type="component" value="Unassembled WGS sequence"/>
</dbReference>
<protein>
    <submittedName>
        <fullName evidence="1">Uncharacterized protein</fullName>
    </submittedName>
</protein>
<name>A0A6N9TT20_STRHA</name>
<dbReference type="EMBL" id="JAAGLQ010000075">
    <property type="protein sequence ID" value="NEA14630.1"/>
    <property type="molecule type" value="Genomic_DNA"/>
</dbReference>
<sequence length="164" mass="17749">MDDSTRIWITPVPPFGPDESGVVLGVDLMSEHPAERMAGVLLNRGHEGQEGVFHLLASDLSARYARHGERLTVDVTASRQVLAHDLADHPDALDQHLAALSGGSGDDDRVTLIHREIVTGFRPAESEDGKQPVLLVEHEGPTTLAELFARFERGECGFAVLPAD</sequence>
<dbReference type="AlphaFoldDB" id="A0A6N9TT20"/>
<comment type="caution">
    <text evidence="1">The sequence shown here is derived from an EMBL/GenBank/DDBJ whole genome shotgun (WGS) entry which is preliminary data.</text>
</comment>